<feature type="compositionally biased region" description="Basic and acidic residues" evidence="3">
    <location>
        <begin position="1522"/>
        <end position="1553"/>
    </location>
</feature>
<comment type="caution">
    <text evidence="7">The sequence shown here is derived from an EMBL/GenBank/DDBJ whole genome shotgun (WGS) entry which is preliminary data.</text>
</comment>
<proteinExistence type="inferred from homology"/>
<evidence type="ECO:0000256" key="2">
    <source>
        <dbReference type="ARBA" id="ARBA00022821"/>
    </source>
</evidence>
<evidence type="ECO:0000256" key="3">
    <source>
        <dbReference type="SAM" id="MobiDB-lite"/>
    </source>
</evidence>
<name>A0ABD1HFV1_SALDI</name>
<feature type="compositionally biased region" description="Basic and acidic residues" evidence="3">
    <location>
        <begin position="708"/>
        <end position="728"/>
    </location>
</feature>
<dbReference type="SUPFAM" id="SSF47473">
    <property type="entry name" value="EF-hand"/>
    <property type="match status" value="1"/>
</dbReference>
<dbReference type="InterPro" id="IPR011992">
    <property type="entry name" value="EF-hand-dom_pair"/>
</dbReference>
<feature type="domain" description="Disease resistance protein At4g27190-like leucine-rich repeats" evidence="5">
    <location>
        <begin position="1635"/>
        <end position="1748"/>
    </location>
</feature>
<feature type="domain" description="NB-ARC" evidence="4">
    <location>
        <begin position="189"/>
        <end position="274"/>
    </location>
</feature>
<reference evidence="7 8" key="1">
    <citation type="submission" date="2024-06" db="EMBL/GenBank/DDBJ databases">
        <title>A chromosome level genome sequence of Diviner's sage (Salvia divinorum).</title>
        <authorList>
            <person name="Ford S.A."/>
            <person name="Ro D.-K."/>
            <person name="Ness R.W."/>
            <person name="Phillips M.A."/>
        </authorList>
    </citation>
    <scope>NUCLEOTIDE SEQUENCE [LARGE SCALE GENOMIC DNA]</scope>
    <source>
        <strain evidence="7">SAF-2024a</strain>
        <tissue evidence="7">Leaf</tissue>
    </source>
</reference>
<dbReference type="SUPFAM" id="SSF52058">
    <property type="entry name" value="L domain-like"/>
    <property type="match status" value="3"/>
</dbReference>
<feature type="compositionally biased region" description="Polar residues" evidence="3">
    <location>
        <begin position="1558"/>
        <end position="1567"/>
    </location>
</feature>
<dbReference type="SUPFAM" id="SSF52540">
    <property type="entry name" value="P-loop containing nucleoside triphosphate hydrolases"/>
    <property type="match status" value="1"/>
</dbReference>
<dbReference type="PRINTS" id="PR00364">
    <property type="entry name" value="DISEASERSIST"/>
</dbReference>
<feature type="region of interest" description="Disordered" evidence="3">
    <location>
        <begin position="277"/>
        <end position="300"/>
    </location>
</feature>
<feature type="region of interest" description="Disordered" evidence="3">
    <location>
        <begin position="1"/>
        <end position="33"/>
    </location>
</feature>
<evidence type="ECO:0000259" key="5">
    <source>
        <dbReference type="Pfam" id="PF23247"/>
    </source>
</evidence>
<dbReference type="InterPro" id="IPR050905">
    <property type="entry name" value="Plant_NBS-LRR"/>
</dbReference>
<dbReference type="Pfam" id="PF23247">
    <property type="entry name" value="LRR_RPS2"/>
    <property type="match status" value="1"/>
</dbReference>
<keyword evidence="8" id="KW-1185">Reference proteome</keyword>
<feature type="compositionally biased region" description="Basic and acidic residues" evidence="3">
    <location>
        <begin position="277"/>
        <end position="286"/>
    </location>
</feature>
<evidence type="ECO:0000313" key="8">
    <source>
        <dbReference type="Proteomes" id="UP001567538"/>
    </source>
</evidence>
<dbReference type="Gene3D" id="3.40.50.300">
    <property type="entry name" value="P-loop containing nucleotide triphosphate hydrolases"/>
    <property type="match status" value="1"/>
</dbReference>
<dbReference type="EMBL" id="JBEAFC010000006">
    <property type="protein sequence ID" value="KAL1555295.1"/>
    <property type="molecule type" value="Genomic_DNA"/>
</dbReference>
<dbReference type="Proteomes" id="UP001567538">
    <property type="component" value="Unassembled WGS sequence"/>
</dbReference>
<feature type="compositionally biased region" description="Basic and acidic residues" evidence="3">
    <location>
        <begin position="1351"/>
        <end position="1392"/>
    </location>
</feature>
<feature type="compositionally biased region" description="Polar residues" evidence="3">
    <location>
        <begin position="22"/>
        <end position="31"/>
    </location>
</feature>
<feature type="compositionally biased region" description="Basic and acidic residues" evidence="3">
    <location>
        <begin position="1305"/>
        <end position="1330"/>
    </location>
</feature>
<accession>A0ABD1HFV1</accession>
<dbReference type="PANTHER" id="PTHR33463:SF218">
    <property type="entry name" value="DISEASE RESISTANCE PROTEIN RPS2-LIKE"/>
    <property type="match status" value="1"/>
</dbReference>
<dbReference type="InterPro" id="IPR032675">
    <property type="entry name" value="LRR_dom_sf"/>
</dbReference>
<feature type="region of interest" description="Disordered" evidence="3">
    <location>
        <begin position="1305"/>
        <end position="1630"/>
    </location>
</feature>
<comment type="similarity">
    <text evidence="1">Belongs to the disease resistance NB-LRR family.</text>
</comment>
<feature type="compositionally biased region" description="Basic and acidic residues" evidence="3">
    <location>
        <begin position="1484"/>
        <end position="1501"/>
    </location>
</feature>
<feature type="compositionally biased region" description="Basic and acidic residues" evidence="3">
    <location>
        <begin position="1432"/>
        <end position="1449"/>
    </location>
</feature>
<dbReference type="InterPro" id="IPR002182">
    <property type="entry name" value="NB-ARC"/>
</dbReference>
<protein>
    <submittedName>
        <fullName evidence="7">Disease resistance protein</fullName>
    </submittedName>
</protein>
<dbReference type="InterPro" id="IPR057135">
    <property type="entry name" value="At4g27190-like_LRR"/>
</dbReference>
<evidence type="ECO:0000256" key="1">
    <source>
        <dbReference type="ARBA" id="ARBA00008894"/>
    </source>
</evidence>
<organism evidence="7 8">
    <name type="scientific">Salvia divinorum</name>
    <name type="common">Maria pastora</name>
    <name type="synonym">Diviner's sage</name>
    <dbReference type="NCBI Taxonomy" id="28513"/>
    <lineage>
        <taxon>Eukaryota</taxon>
        <taxon>Viridiplantae</taxon>
        <taxon>Streptophyta</taxon>
        <taxon>Embryophyta</taxon>
        <taxon>Tracheophyta</taxon>
        <taxon>Spermatophyta</taxon>
        <taxon>Magnoliopsida</taxon>
        <taxon>eudicotyledons</taxon>
        <taxon>Gunneridae</taxon>
        <taxon>Pentapetalae</taxon>
        <taxon>asterids</taxon>
        <taxon>lamiids</taxon>
        <taxon>Lamiales</taxon>
        <taxon>Lamiaceae</taxon>
        <taxon>Nepetoideae</taxon>
        <taxon>Mentheae</taxon>
        <taxon>Salviinae</taxon>
        <taxon>Salvia</taxon>
        <taxon>Salvia subgen. Calosphace</taxon>
    </lineage>
</organism>
<feature type="compositionally biased region" description="Polar residues" evidence="3">
    <location>
        <begin position="1454"/>
        <end position="1469"/>
    </location>
</feature>
<evidence type="ECO:0000259" key="4">
    <source>
        <dbReference type="Pfam" id="PF00931"/>
    </source>
</evidence>
<gene>
    <name evidence="7" type="ORF">AAHA92_15755</name>
    <name evidence="6" type="ORF">AAHA92_31374</name>
</gene>
<dbReference type="InterPro" id="IPR027417">
    <property type="entry name" value="P-loop_NTPase"/>
</dbReference>
<dbReference type="EMBL" id="JBEAFC010000013">
    <property type="protein sequence ID" value="KAL1533964.1"/>
    <property type="molecule type" value="Genomic_DNA"/>
</dbReference>
<dbReference type="Gene3D" id="3.80.10.10">
    <property type="entry name" value="Ribonuclease Inhibitor"/>
    <property type="match status" value="3"/>
</dbReference>
<evidence type="ECO:0000313" key="7">
    <source>
        <dbReference type="EMBL" id="KAL1555295.1"/>
    </source>
</evidence>
<dbReference type="PANTHER" id="PTHR33463">
    <property type="entry name" value="NB-ARC DOMAIN-CONTAINING PROTEIN-RELATED"/>
    <property type="match status" value="1"/>
</dbReference>
<sequence length="1889" mass="210094">MSDNEQTQPNSSDEPKVGKMSDSGQAQQNASDGLKMGEFVDALKKKDGDEGLRDAFRVLCPREDGQCTLEHVYLKCAVDTRAHVQISDERAREIIQQFNKQGSFSCEDFVYIVKVIVAVKKYGLEKTFEILSKDGAVGVEDVQLAAIIQDAKHQNAKETILQVNKPDSFNIKEFHHIFKLLEEPGEADQTKTIHEKLQEMENHETMILYGKAGVGKTWMAREVANLAVRKRDFDAAIWVYLTRINSDDGMGLRESIAYQLSVLSDYEDAKAEKTAKAEEAKKRANAEETEEKEPEGKKKDVAEVSNAAMIKKGESAEEVENIEKLIVKNLKDKKILFVLDGEGNGSSRMRGNVVKDAMDDAGKQNFALTLSDGEKVVVKMKLGALETYKVMKTKRRDDKLETAANMVMVMVKPFSWERSMALAARAMAMEGVEGEEVGDLARYFMFRSERLPSQLLLITRIVSYLGSKGKSELQKLRDDRATIKKEEKDVMLLSVLIKRYEERLPKSVLIDCYGPDTSESHFMRQGRPVNFNELICYWIMEGHLGPFDRVHEAYHKGHRVFMELMDCGLLQKQEADYIAPSGATTFTFHISDYEEFFSGVRPGIGVTFDMSLGRVALGDGMIRTISNTNTSLSKQVIPALLLYGNRIGEEEFPMESLSEHKEQVEILAISDPTSQHFKLPILEMEKLRLLAIRGCQFLDSLEPFLVKKPDKKHNEDDGDSPQKSDTKNNKPPQESVSKNLEGLTVLEISGPNSQIKAIPDMLFTLMPNLKTVNLSHLAQVKTLPTSFYSLTQIEFLILRGCESLQELGTLKVFKDLKILDVSGSTLFEKFEDKSLHTNTKLQILNLSKTNLKTLPLINQLKELKFVWLKDCPNLPRIRKLDKMLKLEIFDISGAAEVERFCDPSLEDLTNLVTINISNTKIRRLPANLGDPTYLYARNCLRIRVVPPVEGLKKLQVLDLSGCIHLREVRKEFFTGVKLLRSLNLSGTNVRELPFIDGDRSSLRVLVLSGCKLLEKVGSLRCLKDLELLDLSGCEKVMELEEGSFDEMKHLEHLNLSGTGVGKPMPSLSKLENLKELHVRDCPNLTELPGVEQVPNLQLLDCSGTVLETPPCFSEDHPPPSCLVLVGGGVESIDTVELLRKLGAEQGGVEGKEMFFKQDEVSQCNWNMRIGSAETPIYGVHFLRLWKDNPSFLTQNLSKFCILVYPSEVEVKMQGRFREESYADEVSLREIYFKQLCGEKMKKCLEIREFKKLPQSLDPLIAQAQLVVLVDVPFLVSLLDLRSMHMKACCIERCSEFKYVFAAPEKKEEEGKGEEGQQSKNGKPMELEKGGEAGSGESAKGQGNEAGAHNLGESEKGQGDQQKNEKSGDEKNATKSGDDEKKNVADAEGKSEKIGGNQPENENAYADNSRGDQQKNEKSGDEKNVATENTTKSGDDEKKNVADAEGKSEKIGGNQPENENAAANKSGGDQQKNEKSGDENNATKSGDDEKKNVADAEGKSEKIGGNQPENENAAADKSGGDQQKNEKSGEEKNATKSGDDEKKNVADAEGKSEKIGGNQPENENVSADNSKDKGDQQKNEKSGDEKKNNDADAEGKLGDAAKKQGDEKKNAAGDEGGNQKNESDPAKNPAEGLKTLWISDVSNMERICKGDIKSVSFKLLKSLYLEYCPNLSEICSSSLQLETLQTLFIKYCHKLVRLFADENPSKMEKLSHLQLWGLDKLKKINCQTPSLEKLRVGECPELEHVIAESTVTGQQAENECHDKLKTLHIKSCEKLKSIFEGDLYAILDSLQELELHGLPSLGKVAMQATRLRVLRVGDCPSLTTVGANGARDLDTLEVKTCEKLTTITGGAGFNSKNIKLLGLPQLEKVEPKLPRNVSAVIWACPKLEHS</sequence>
<feature type="compositionally biased region" description="Basic and acidic residues" evidence="3">
    <location>
        <begin position="1568"/>
        <end position="1611"/>
    </location>
</feature>
<evidence type="ECO:0000313" key="6">
    <source>
        <dbReference type="EMBL" id="KAL1533964.1"/>
    </source>
</evidence>
<feature type="compositionally biased region" description="Basic and acidic residues" evidence="3">
    <location>
        <begin position="1408"/>
        <end position="1424"/>
    </location>
</feature>
<keyword evidence="2" id="KW-0611">Plant defense</keyword>
<dbReference type="Pfam" id="PF00931">
    <property type="entry name" value="NB-ARC"/>
    <property type="match status" value="1"/>
</dbReference>
<feature type="region of interest" description="Disordered" evidence="3">
    <location>
        <begin position="708"/>
        <end position="737"/>
    </location>
</feature>
<feature type="compositionally biased region" description="Polar residues" evidence="3">
    <location>
        <begin position="1"/>
        <end position="12"/>
    </location>
</feature>